<protein>
    <submittedName>
        <fullName evidence="1">Mechanosensitive ion channel family protein</fullName>
    </submittedName>
</protein>
<name>A0ACC6A1K8_9BACI</name>
<evidence type="ECO:0000313" key="2">
    <source>
        <dbReference type="Proteomes" id="UP001202289"/>
    </source>
</evidence>
<sequence>MLDIQDILKEYVLNPEKLMKFGGIILKIILIFIVAKVIIRVASVGIEQIFKMSSKAPVRTNERREATLTKLCQNIVHYVVYFMMVMTILETVGIDIKALLAGVSVAGLAIGFGAQNLVKDIVTGFFIIFEDQFSVGDKVKINDIEGVIEEVGLRTTQLVAESGEIYFVSNSSITKVANYSLGEKRKEIA</sequence>
<reference evidence="1" key="1">
    <citation type="submission" date="2022-05" db="EMBL/GenBank/DDBJ databases">
        <title>Comparative Genomics of Spacecraft Associated Microbes.</title>
        <authorList>
            <person name="Tran M.T."/>
            <person name="Wright A."/>
            <person name="Seuylemezian A."/>
            <person name="Eisen J."/>
            <person name="Coil D."/>
        </authorList>
    </citation>
    <scope>NUCLEOTIDE SEQUENCE</scope>
    <source>
        <strain evidence="1">FAIRING 10M-2.2</strain>
    </source>
</reference>
<evidence type="ECO:0000313" key="1">
    <source>
        <dbReference type="EMBL" id="MCM3734346.1"/>
    </source>
</evidence>
<comment type="caution">
    <text evidence="1">The sequence shown here is derived from an EMBL/GenBank/DDBJ whole genome shotgun (WGS) entry which is preliminary data.</text>
</comment>
<proteinExistence type="predicted"/>
<dbReference type="EMBL" id="JAMBOP010000001">
    <property type="protein sequence ID" value="MCM3734346.1"/>
    <property type="molecule type" value="Genomic_DNA"/>
</dbReference>
<keyword evidence="2" id="KW-1185">Reference proteome</keyword>
<gene>
    <name evidence="1" type="ORF">M3215_00450</name>
</gene>
<accession>A0ACC6A1K8</accession>
<dbReference type="Proteomes" id="UP001202289">
    <property type="component" value="Unassembled WGS sequence"/>
</dbReference>
<organism evidence="1 2">
    <name type="scientific">Bacillus cytotoxicus</name>
    <dbReference type="NCBI Taxonomy" id="580165"/>
    <lineage>
        <taxon>Bacteria</taxon>
        <taxon>Bacillati</taxon>
        <taxon>Bacillota</taxon>
        <taxon>Bacilli</taxon>
        <taxon>Bacillales</taxon>
        <taxon>Bacillaceae</taxon>
        <taxon>Bacillus</taxon>
        <taxon>Bacillus cereus group</taxon>
    </lineage>
</organism>